<reference evidence="2" key="1">
    <citation type="submission" date="2021-04" db="EMBL/GenBank/DDBJ databases">
        <authorList>
            <person name="Chebbi M.A.C M."/>
        </authorList>
    </citation>
    <scope>NUCLEOTIDE SEQUENCE</scope>
</reference>
<sequence length="112" mass="12957">MILVLLLLSSVLTVACSEILSIEDYSILDNVNAANEQEKEYDDESFIDDGLRFRQEAEDNEPLRNNEPFEDDDVNLQTHAAIRSANADDDCDLRQSERLDYFDYRKFCEGKK</sequence>
<proteinExistence type="predicted"/>
<dbReference type="OrthoDB" id="10416085at2759"/>
<gene>
    <name evidence="2" type="ORF">HICCMSTLAB_LOCUS7476</name>
</gene>
<name>A0A8J2HG23_COTCN</name>
<evidence type="ECO:0000313" key="2">
    <source>
        <dbReference type="EMBL" id="CAG5094972.1"/>
    </source>
</evidence>
<evidence type="ECO:0000256" key="1">
    <source>
        <dbReference type="SAM" id="SignalP"/>
    </source>
</evidence>
<feature type="signal peptide" evidence="1">
    <location>
        <begin position="1"/>
        <end position="17"/>
    </location>
</feature>
<evidence type="ECO:0008006" key="4">
    <source>
        <dbReference type="Google" id="ProtNLM"/>
    </source>
</evidence>
<feature type="chain" id="PRO_5035247660" description="Secreted protein" evidence="1">
    <location>
        <begin position="18"/>
        <end position="112"/>
    </location>
</feature>
<accession>A0A8J2HG23</accession>
<dbReference type="EMBL" id="CAJNRD030001121">
    <property type="protein sequence ID" value="CAG5094972.1"/>
    <property type="molecule type" value="Genomic_DNA"/>
</dbReference>
<keyword evidence="1" id="KW-0732">Signal</keyword>
<keyword evidence="3" id="KW-1185">Reference proteome</keyword>
<organism evidence="2 3">
    <name type="scientific">Cotesia congregata</name>
    <name type="common">Parasitoid wasp</name>
    <name type="synonym">Apanteles congregatus</name>
    <dbReference type="NCBI Taxonomy" id="51543"/>
    <lineage>
        <taxon>Eukaryota</taxon>
        <taxon>Metazoa</taxon>
        <taxon>Ecdysozoa</taxon>
        <taxon>Arthropoda</taxon>
        <taxon>Hexapoda</taxon>
        <taxon>Insecta</taxon>
        <taxon>Pterygota</taxon>
        <taxon>Neoptera</taxon>
        <taxon>Endopterygota</taxon>
        <taxon>Hymenoptera</taxon>
        <taxon>Apocrita</taxon>
        <taxon>Ichneumonoidea</taxon>
        <taxon>Braconidae</taxon>
        <taxon>Microgastrinae</taxon>
        <taxon>Cotesia</taxon>
    </lineage>
</organism>
<comment type="caution">
    <text evidence="2">The sequence shown here is derived from an EMBL/GenBank/DDBJ whole genome shotgun (WGS) entry which is preliminary data.</text>
</comment>
<evidence type="ECO:0000313" key="3">
    <source>
        <dbReference type="Proteomes" id="UP000786811"/>
    </source>
</evidence>
<protein>
    <recommendedName>
        <fullName evidence="4">Secreted protein</fullName>
    </recommendedName>
</protein>
<dbReference type="AlphaFoldDB" id="A0A8J2HG23"/>
<dbReference type="Proteomes" id="UP000786811">
    <property type="component" value="Unassembled WGS sequence"/>
</dbReference>